<evidence type="ECO:0000313" key="1">
    <source>
        <dbReference type="EMBL" id="RRD62010.1"/>
    </source>
</evidence>
<reference evidence="1 2" key="1">
    <citation type="submission" date="2018-11" db="EMBL/GenBank/DDBJ databases">
        <title>Genomes From Bacteria Associated with the Canine Oral Cavity: a Test Case for Automated Genome-Based Taxonomic Assignment.</title>
        <authorList>
            <person name="Coil D.A."/>
            <person name="Jospin G."/>
            <person name="Darling A.E."/>
            <person name="Wallis C."/>
            <person name="Davis I.J."/>
            <person name="Harris S."/>
            <person name="Eisen J.A."/>
            <person name="Holcombe L.J."/>
            <person name="O'Flynn C."/>
        </authorList>
    </citation>
    <scope>NUCLEOTIDE SEQUENCE [LARGE SCALE GENOMIC DNA]</scope>
    <source>
        <strain evidence="1 2">OH2617_COT-023</strain>
    </source>
</reference>
<dbReference type="EMBL" id="RQYS01000019">
    <property type="protein sequence ID" value="RRD62010.1"/>
    <property type="molecule type" value="Genomic_DNA"/>
</dbReference>
<dbReference type="InterPro" id="IPR011202">
    <property type="entry name" value="UCP014677"/>
</dbReference>
<dbReference type="PIRSF" id="PIRSF014677">
    <property type="entry name" value="UCP014677"/>
    <property type="match status" value="1"/>
</dbReference>
<proteinExistence type="predicted"/>
<dbReference type="Pfam" id="PF13289">
    <property type="entry name" value="SIR2_2"/>
    <property type="match status" value="1"/>
</dbReference>
<dbReference type="Proteomes" id="UP000278609">
    <property type="component" value="Unassembled WGS sequence"/>
</dbReference>
<comment type="caution">
    <text evidence="1">The sequence shown here is derived from an EMBL/GenBank/DDBJ whole genome shotgun (WGS) entry which is preliminary data.</text>
</comment>
<gene>
    <name evidence="1" type="ORF">EII40_05375</name>
</gene>
<protein>
    <submittedName>
        <fullName evidence="1">SIR2 family protein</fullName>
    </submittedName>
</protein>
<organism evidence="1 2">
    <name type="scientific">Tannerella forsythia</name>
    <name type="common">Bacteroides forsythus</name>
    <dbReference type="NCBI Taxonomy" id="28112"/>
    <lineage>
        <taxon>Bacteria</taxon>
        <taxon>Pseudomonadati</taxon>
        <taxon>Bacteroidota</taxon>
        <taxon>Bacteroidia</taxon>
        <taxon>Bacteroidales</taxon>
        <taxon>Tannerellaceae</taxon>
        <taxon>Tannerella</taxon>
    </lineage>
</organism>
<accession>A0A3P1XVB2</accession>
<evidence type="ECO:0000313" key="2">
    <source>
        <dbReference type="Proteomes" id="UP000278609"/>
    </source>
</evidence>
<sequence>MLSYNYCNQDMELSEFISQYRTYPVLFVGSGFSKRYLQDMPDWNGLLQSIATELWEDDRIYIDIKDEYRGEGGAFNYKKIGSHIDQEFTRILKEENPTRFEAVNRSWYDEQRNGGVASRLKLYIASRFQEKVNHKIQDEKLNRELSLFRKAKDKFSSIITTNYDTLLEELTGFNPLIGNDILLSNPLQAIYKIHGCVKSPKDIILTEEDYTSFDERYELIRAQLISLFIHNPIIFIGYGIGDENIQKVLRTIFSYVSYDSELGKNVASNFLLVEYDKGNEKTIIEDINFQLRDNSYIAIKKVKTDNYSVLYQSLSLLDLPVSIIDQKRIRNIIRGIEEGGAIKVHIEKDWDNISTADRIIAIGSLSKISLIEMYDKNEIITYYFDIIEQRNVSALSVLPTIHINKTEFFPVFGFSTLTSEVVFLEIGKEQQINKLKETLSKIEFGVNNSHTSVESILTDNSIAKSYKNKAILKAVATRQIPLQEVKRYYQRINWENLSQIEKTDARKLICLYDIMEYAPDEFEQHILPLLTDATSLPFYHLGD</sequence>
<dbReference type="AlphaFoldDB" id="A0A3P1XVB2"/>
<name>A0A3P1XVB2_TANFO</name>
<dbReference type="OrthoDB" id="1688888at2"/>